<dbReference type="EMBL" id="CP071090">
    <property type="protein sequence ID" value="QSQ28429.1"/>
    <property type="molecule type" value="Genomic_DNA"/>
</dbReference>
<proteinExistence type="predicted"/>
<reference evidence="1 2" key="1">
    <citation type="submission" date="2021-02" db="EMBL/GenBank/DDBJ databases">
        <title>De Novo genome assembly of isolated myxobacteria.</title>
        <authorList>
            <person name="Stevens D.C."/>
        </authorList>
    </citation>
    <scope>NUCLEOTIDE SEQUENCE [LARGE SCALE GENOMIC DNA]</scope>
    <source>
        <strain evidence="2">SCPEA02</strain>
    </source>
</reference>
<protein>
    <submittedName>
        <fullName evidence="1">DUF2381 family protein</fullName>
    </submittedName>
</protein>
<keyword evidence="2" id="KW-1185">Reference proteome</keyword>
<dbReference type="Proteomes" id="UP000662747">
    <property type="component" value="Chromosome"/>
</dbReference>
<name>A0ABX7PD49_9BACT</name>
<organism evidence="1 2">
    <name type="scientific">Pyxidicoccus parkwayensis</name>
    <dbReference type="NCBI Taxonomy" id="2813578"/>
    <lineage>
        <taxon>Bacteria</taxon>
        <taxon>Pseudomonadati</taxon>
        <taxon>Myxococcota</taxon>
        <taxon>Myxococcia</taxon>
        <taxon>Myxococcales</taxon>
        <taxon>Cystobacterineae</taxon>
        <taxon>Myxococcaceae</taxon>
        <taxon>Pyxidicoccus</taxon>
    </lineage>
</organism>
<evidence type="ECO:0000313" key="1">
    <source>
        <dbReference type="EMBL" id="QSQ28429.1"/>
    </source>
</evidence>
<accession>A0ABX7PD49</accession>
<gene>
    <name evidence="1" type="ORF">JY651_38205</name>
</gene>
<sequence>MVIFDLPCQVVCSLWNPLPVRFALLVVLAASASLASERGRSGVRTLLLSEHPDDATHRVYVAGQVITHLRFEQPVDAAKTRLLGWEGRFEPLGVVGRKVILEPLRDLALECAADPPDHHFQRQ</sequence>
<dbReference type="Pfam" id="PF09544">
    <property type="entry name" value="DUF2381"/>
    <property type="match status" value="1"/>
</dbReference>
<evidence type="ECO:0000313" key="2">
    <source>
        <dbReference type="Proteomes" id="UP000662747"/>
    </source>
</evidence>
<dbReference type="InterPro" id="IPR011754">
    <property type="entry name" value="Mxa_paralog_2268"/>
</dbReference>